<dbReference type="RefSeq" id="WP_144328681.1">
    <property type="nucleotide sequence ID" value="NZ_VJON01000027.1"/>
</dbReference>
<evidence type="ECO:0000256" key="2">
    <source>
        <dbReference type="ARBA" id="ARBA00022801"/>
    </source>
</evidence>
<keyword evidence="4" id="KW-0238">DNA-binding</keyword>
<dbReference type="Proteomes" id="UP000318294">
    <property type="component" value="Unassembled WGS sequence"/>
</dbReference>
<proteinExistence type="predicted"/>
<evidence type="ECO:0000313" key="8">
    <source>
        <dbReference type="Proteomes" id="UP000318294"/>
    </source>
</evidence>
<dbReference type="GO" id="GO:0016020">
    <property type="term" value="C:membrane"/>
    <property type="evidence" value="ECO:0007669"/>
    <property type="project" value="InterPro"/>
</dbReference>
<dbReference type="SUPFAM" id="SSF47413">
    <property type="entry name" value="lambda repressor-like DNA-binding domains"/>
    <property type="match status" value="1"/>
</dbReference>
<keyword evidence="8" id="KW-1185">Reference proteome</keyword>
<dbReference type="InterPro" id="IPR019756">
    <property type="entry name" value="Pept_S26A_signal_pept_1_Ser-AS"/>
</dbReference>
<dbReference type="Gene3D" id="2.10.109.10">
    <property type="entry name" value="Umud Fragment, subunit A"/>
    <property type="match status" value="1"/>
</dbReference>
<dbReference type="EMBL" id="VJON01000027">
    <property type="protein sequence ID" value="TSE33480.1"/>
    <property type="molecule type" value="Genomic_DNA"/>
</dbReference>
<keyword evidence="1" id="KW-0645">Protease</keyword>
<dbReference type="AlphaFoldDB" id="A0A554XCA7"/>
<evidence type="ECO:0000313" key="7">
    <source>
        <dbReference type="EMBL" id="TSE33480.1"/>
    </source>
</evidence>
<dbReference type="Pfam" id="PF01381">
    <property type="entry name" value="HTH_3"/>
    <property type="match status" value="1"/>
</dbReference>
<dbReference type="GO" id="GO:0003677">
    <property type="term" value="F:DNA binding"/>
    <property type="evidence" value="ECO:0007669"/>
    <property type="project" value="UniProtKB-KW"/>
</dbReference>
<dbReference type="InterPro" id="IPR015927">
    <property type="entry name" value="Peptidase_S24_S26A/B/C"/>
</dbReference>
<keyword evidence="3" id="KW-0805">Transcription regulation</keyword>
<dbReference type="InterPro" id="IPR039418">
    <property type="entry name" value="LexA-like"/>
</dbReference>
<sequence>MTPFTLALRRLFERHPHANQTELARFVGVTPQAVQQWVAGATQPSPERIEKVAQFFGVRAADLLQRLANEEASAAERALKEALQAEGWTVEALRRLDATLPELFQEEGFCPDLKATQDGHTLYIEIKSRPLGQRGVAQYRRLLSLAQRAGNLIVAEPGEWRLAVAQAQRWLAAQQVLPDERYVRLALLDVEAGAGGGRVNAEHPDFVGEITLAREEAWALLGRRDLAALKLISVRGDSMMPTLHPRDLLFVDTRITTFKEDGLYVLLLEDALLVKRLQRLPGGRIAVKSDNPAYETFTLEPAHAARIIGQVIAALPLRFTLFA</sequence>
<dbReference type="Gene3D" id="1.10.260.40">
    <property type="entry name" value="lambda repressor-like DNA-binding domains"/>
    <property type="match status" value="1"/>
</dbReference>
<dbReference type="PANTHER" id="PTHR40661:SF3">
    <property type="entry name" value="FELS-1 PROPHAGE TRANSCRIPTIONAL REGULATOR"/>
    <property type="match status" value="1"/>
</dbReference>
<dbReference type="CDD" id="cd00093">
    <property type="entry name" value="HTH_XRE"/>
    <property type="match status" value="1"/>
</dbReference>
<dbReference type="GO" id="GO:0004252">
    <property type="term" value="F:serine-type endopeptidase activity"/>
    <property type="evidence" value="ECO:0007669"/>
    <property type="project" value="InterPro"/>
</dbReference>
<evidence type="ECO:0000256" key="4">
    <source>
        <dbReference type="ARBA" id="ARBA00023125"/>
    </source>
</evidence>
<evidence type="ECO:0000259" key="6">
    <source>
        <dbReference type="PROSITE" id="PS50943"/>
    </source>
</evidence>
<protein>
    <submittedName>
        <fullName evidence="7">Peptidase S24-like protein</fullName>
    </submittedName>
</protein>
<dbReference type="InterPro" id="IPR001387">
    <property type="entry name" value="Cro/C1-type_HTH"/>
</dbReference>
<evidence type="ECO:0000256" key="5">
    <source>
        <dbReference type="ARBA" id="ARBA00023163"/>
    </source>
</evidence>
<dbReference type="PROSITE" id="PS00501">
    <property type="entry name" value="SPASE_I_1"/>
    <property type="match status" value="1"/>
</dbReference>
<evidence type="ECO:0000256" key="3">
    <source>
        <dbReference type="ARBA" id="ARBA00023015"/>
    </source>
</evidence>
<evidence type="ECO:0000256" key="1">
    <source>
        <dbReference type="ARBA" id="ARBA00022670"/>
    </source>
</evidence>
<dbReference type="SUPFAM" id="SSF51306">
    <property type="entry name" value="LexA/Signal peptidase"/>
    <property type="match status" value="1"/>
</dbReference>
<dbReference type="OrthoDB" id="8613988at2"/>
<dbReference type="GO" id="GO:0006508">
    <property type="term" value="P:proteolysis"/>
    <property type="evidence" value="ECO:0007669"/>
    <property type="project" value="UniProtKB-KW"/>
</dbReference>
<dbReference type="Pfam" id="PF00717">
    <property type="entry name" value="Peptidase_S24"/>
    <property type="match status" value="1"/>
</dbReference>
<feature type="domain" description="HTH cro/C1-type" evidence="6">
    <location>
        <begin position="20"/>
        <end position="63"/>
    </location>
</feature>
<dbReference type="PANTHER" id="PTHR40661">
    <property type="match status" value="1"/>
</dbReference>
<dbReference type="CDD" id="cd06529">
    <property type="entry name" value="S24_LexA-like"/>
    <property type="match status" value="1"/>
</dbReference>
<reference evidence="7 8" key="1">
    <citation type="submission" date="2019-07" db="EMBL/GenBank/DDBJ databases">
        <title>Tepidimonas charontis SPSP-6 draft genome.</title>
        <authorList>
            <person name="Da Costa M.S."/>
            <person name="Froufe H.J.C."/>
            <person name="Egas C."/>
            <person name="Albuquerque L."/>
        </authorList>
    </citation>
    <scope>NUCLEOTIDE SEQUENCE [LARGE SCALE GENOMIC DNA]</scope>
    <source>
        <strain evidence="7 8">SPSP-6</strain>
    </source>
</reference>
<keyword evidence="5" id="KW-0804">Transcription</keyword>
<organism evidence="7 8">
    <name type="scientific">Tepidimonas charontis</name>
    <dbReference type="NCBI Taxonomy" id="2267262"/>
    <lineage>
        <taxon>Bacteria</taxon>
        <taxon>Pseudomonadati</taxon>
        <taxon>Pseudomonadota</taxon>
        <taxon>Betaproteobacteria</taxon>
        <taxon>Burkholderiales</taxon>
        <taxon>Tepidimonas</taxon>
    </lineage>
</organism>
<dbReference type="InterPro" id="IPR036286">
    <property type="entry name" value="LexA/Signal_pep-like_sf"/>
</dbReference>
<keyword evidence="2" id="KW-0378">Hydrolase</keyword>
<accession>A0A554XCA7</accession>
<dbReference type="SMART" id="SM00530">
    <property type="entry name" value="HTH_XRE"/>
    <property type="match status" value="1"/>
</dbReference>
<gene>
    <name evidence="7" type="ORF">Tchar_01736</name>
</gene>
<dbReference type="InterPro" id="IPR010982">
    <property type="entry name" value="Lambda_DNA-bd_dom_sf"/>
</dbReference>
<name>A0A554XCA7_9BURK</name>
<dbReference type="PROSITE" id="PS50943">
    <property type="entry name" value="HTH_CROC1"/>
    <property type="match status" value="1"/>
</dbReference>
<comment type="caution">
    <text evidence="7">The sequence shown here is derived from an EMBL/GenBank/DDBJ whole genome shotgun (WGS) entry which is preliminary data.</text>
</comment>